<keyword evidence="1" id="KW-0175">Coiled coil</keyword>
<dbReference type="GO" id="GO:0005813">
    <property type="term" value="C:centrosome"/>
    <property type="evidence" value="ECO:0007669"/>
    <property type="project" value="InterPro"/>
</dbReference>
<comment type="caution">
    <text evidence="3">The sequence shown here is derived from an EMBL/GenBank/DDBJ whole genome shotgun (WGS) entry which is preliminary data.</text>
</comment>
<evidence type="ECO:0008006" key="5">
    <source>
        <dbReference type="Google" id="ProtNLM"/>
    </source>
</evidence>
<dbReference type="OrthoDB" id="306254at2759"/>
<name>A0A813R5L7_9BILA</name>
<evidence type="ECO:0000313" key="4">
    <source>
        <dbReference type="Proteomes" id="UP000663879"/>
    </source>
</evidence>
<dbReference type="GO" id="GO:0008017">
    <property type="term" value="F:microtubule binding"/>
    <property type="evidence" value="ECO:0007669"/>
    <property type="project" value="InterPro"/>
</dbReference>
<proteinExistence type="predicted"/>
<dbReference type="GO" id="GO:0034453">
    <property type="term" value="P:microtubule anchoring"/>
    <property type="evidence" value="ECO:0007669"/>
    <property type="project" value="InterPro"/>
</dbReference>
<evidence type="ECO:0000256" key="2">
    <source>
        <dbReference type="SAM" id="MobiDB-lite"/>
    </source>
</evidence>
<evidence type="ECO:0000313" key="3">
    <source>
        <dbReference type="EMBL" id="CAF0778577.1"/>
    </source>
</evidence>
<feature type="region of interest" description="Disordered" evidence="2">
    <location>
        <begin position="266"/>
        <end position="423"/>
    </location>
</feature>
<accession>A0A813R5L7</accession>
<dbReference type="InterPro" id="IPR028750">
    <property type="entry name" value="CEP350/CC187"/>
</dbReference>
<organism evidence="3 4">
    <name type="scientific">Brachionus calyciflorus</name>
    <dbReference type="NCBI Taxonomy" id="104777"/>
    <lineage>
        <taxon>Eukaryota</taxon>
        <taxon>Metazoa</taxon>
        <taxon>Spiralia</taxon>
        <taxon>Gnathifera</taxon>
        <taxon>Rotifera</taxon>
        <taxon>Eurotatoria</taxon>
        <taxon>Monogononta</taxon>
        <taxon>Pseudotrocha</taxon>
        <taxon>Ploima</taxon>
        <taxon>Brachionidae</taxon>
        <taxon>Brachionus</taxon>
    </lineage>
</organism>
<feature type="compositionally biased region" description="Low complexity" evidence="2">
    <location>
        <begin position="186"/>
        <end position="207"/>
    </location>
</feature>
<feature type="coiled-coil region" evidence="1">
    <location>
        <begin position="23"/>
        <end position="80"/>
    </location>
</feature>
<protein>
    <recommendedName>
        <fullName evidence="5">DUF4378 domain-containing protein</fullName>
    </recommendedName>
</protein>
<feature type="compositionally biased region" description="Low complexity" evidence="2">
    <location>
        <begin position="298"/>
        <end position="325"/>
    </location>
</feature>
<dbReference type="PANTHER" id="PTHR13958">
    <property type="entry name" value="CENTROSOME-ASSOCIATED PROTEIN 350"/>
    <property type="match status" value="1"/>
</dbReference>
<feature type="compositionally biased region" description="Basic and acidic residues" evidence="2">
    <location>
        <begin position="174"/>
        <end position="185"/>
    </location>
</feature>
<feature type="compositionally biased region" description="Low complexity" evidence="2">
    <location>
        <begin position="336"/>
        <end position="354"/>
    </location>
</feature>
<feature type="compositionally biased region" description="Basic and acidic residues" evidence="2">
    <location>
        <begin position="362"/>
        <end position="386"/>
    </location>
</feature>
<feature type="region of interest" description="Disordered" evidence="2">
    <location>
        <begin position="498"/>
        <end position="517"/>
    </location>
</feature>
<evidence type="ECO:0000256" key="1">
    <source>
        <dbReference type="SAM" id="Coils"/>
    </source>
</evidence>
<feature type="region of interest" description="Disordered" evidence="2">
    <location>
        <begin position="242"/>
        <end position="261"/>
    </location>
</feature>
<sequence length="764" mass="88097">MSIRYLTEREKKLRLRRKHAEEIIAWKKKLDDEELKVREIEKQANQVLKEKPKQNSPKIKEKIKKEKTGKLEEKDELENEDEEEDIVTDIVKTESKLAPLSVTKTIATSINNNENNSYAESFESSIVSTVQDIKSRSLFNNNNNNKKINNDSQSNVILTSIQHSVPSQISEWSSKTENRDDDTTKDSSSTSISEPTATTASSNTSASVRELEIKVKELKNEYIKKRNEAEKLGKMLKEAEKMKMKEKEEQLRKKIESYDTKLEKIKTALNNKSEKQTKKVKQESKSEIKTEEIADYENSSVSSSSSNDAKTKSTSSLSTKQISTQKYDEEFESERPTTQTSTTTTTTTTTTSSKSSEEEEPSEKVESKKEESNNKMRKIEEDEKSTISDISEDLMGNSASQNNMKLDGLEDMEENSNSLNSSTDTQILILGSSRQANKESNGEKDQSLNEIEKFRKQDSAIQNFVKNYLSNLIDDMIEIRNVKSSKLLAEQYKETVERLNDDKESEEESDEENVKIPIPPIDLDQVFDDDNKAKNLNDTKNESLKPPVFNVPFSKEKVSILIDKAIEDYYWKNLNNLKNILEVNVNDDGNSLAKNSSLQEFFAPETESKEIEFNFKKMLLDLTGEFVYDLYLENYEKPELISEFLPGYHKPLKKKHFKSYFKGPASLDKVKELVRNKVLNYFKLDVNNNNELANKNRIKSKWRIQKKLDLVDGLLDVEMREQEHEWSNYEIEEYEAKLHISNSIFDMLLKDTIDCVQLALIKKK</sequence>
<dbReference type="Proteomes" id="UP000663879">
    <property type="component" value="Unassembled WGS sequence"/>
</dbReference>
<gene>
    <name evidence="3" type="ORF">OXX778_LOCUS5333</name>
</gene>
<keyword evidence="4" id="KW-1185">Reference proteome</keyword>
<dbReference type="PANTHER" id="PTHR13958:SF3">
    <property type="entry name" value="CAP-GLY DOMAIN-CONTAINING PROTEIN-RELATED"/>
    <property type="match status" value="1"/>
</dbReference>
<dbReference type="EMBL" id="CAJNOC010000575">
    <property type="protein sequence ID" value="CAF0778577.1"/>
    <property type="molecule type" value="Genomic_DNA"/>
</dbReference>
<dbReference type="AlphaFoldDB" id="A0A813R5L7"/>
<reference evidence="3" key="1">
    <citation type="submission" date="2021-02" db="EMBL/GenBank/DDBJ databases">
        <authorList>
            <person name="Nowell W R."/>
        </authorList>
    </citation>
    <scope>NUCLEOTIDE SEQUENCE</scope>
    <source>
        <strain evidence="3">Ploen Becks lab</strain>
    </source>
</reference>
<feature type="compositionally biased region" description="Basic and acidic residues" evidence="2">
    <location>
        <begin position="266"/>
        <end position="292"/>
    </location>
</feature>
<feature type="region of interest" description="Disordered" evidence="2">
    <location>
        <begin position="167"/>
        <end position="207"/>
    </location>
</feature>